<protein>
    <recommendedName>
        <fullName evidence="9">BZIP domain-containing protein</fullName>
    </recommendedName>
</protein>
<dbReference type="Gramene" id="Kaladp0060s0460.1.v1.1">
    <property type="protein sequence ID" value="Kaladp0060s0460.1.v1.1"/>
    <property type="gene ID" value="Kaladp0060s0460.v1.1"/>
</dbReference>
<dbReference type="Proteomes" id="UP000594263">
    <property type="component" value="Unplaced"/>
</dbReference>
<dbReference type="GO" id="GO:0005634">
    <property type="term" value="C:nucleus"/>
    <property type="evidence" value="ECO:0007669"/>
    <property type="project" value="UniProtKB-SubCell"/>
</dbReference>
<feature type="compositionally biased region" description="Acidic residues" evidence="8">
    <location>
        <begin position="22"/>
        <end position="37"/>
    </location>
</feature>
<evidence type="ECO:0000256" key="7">
    <source>
        <dbReference type="SAM" id="Coils"/>
    </source>
</evidence>
<evidence type="ECO:0000256" key="4">
    <source>
        <dbReference type="ARBA" id="ARBA00023125"/>
    </source>
</evidence>
<evidence type="ECO:0000256" key="2">
    <source>
        <dbReference type="ARBA" id="ARBA00007163"/>
    </source>
</evidence>
<dbReference type="InterPro" id="IPR046347">
    <property type="entry name" value="bZIP_sf"/>
</dbReference>
<proteinExistence type="inferred from homology"/>
<name>A0A7N0ZZZ3_KALFE</name>
<feature type="domain" description="BZIP" evidence="9">
    <location>
        <begin position="63"/>
        <end position="126"/>
    </location>
</feature>
<organism evidence="10 11">
    <name type="scientific">Kalanchoe fedtschenkoi</name>
    <name type="common">Lavender scallops</name>
    <name type="synonym">South American air plant</name>
    <dbReference type="NCBI Taxonomy" id="63787"/>
    <lineage>
        <taxon>Eukaryota</taxon>
        <taxon>Viridiplantae</taxon>
        <taxon>Streptophyta</taxon>
        <taxon>Embryophyta</taxon>
        <taxon>Tracheophyta</taxon>
        <taxon>Spermatophyta</taxon>
        <taxon>Magnoliopsida</taxon>
        <taxon>eudicotyledons</taxon>
        <taxon>Gunneridae</taxon>
        <taxon>Pentapetalae</taxon>
        <taxon>Saxifragales</taxon>
        <taxon>Crassulaceae</taxon>
        <taxon>Kalanchoe</taxon>
    </lineage>
</organism>
<dbReference type="PANTHER" id="PTHR46714:SF5">
    <property type="entry name" value="TRANSCRIPTION FACTOR HY5-LIKE"/>
    <property type="match status" value="1"/>
</dbReference>
<evidence type="ECO:0000256" key="6">
    <source>
        <dbReference type="ARBA" id="ARBA00023242"/>
    </source>
</evidence>
<dbReference type="GO" id="GO:0010114">
    <property type="term" value="P:response to red light"/>
    <property type="evidence" value="ECO:0007669"/>
    <property type="project" value="TreeGrafter"/>
</dbReference>
<feature type="region of interest" description="Disordered" evidence="8">
    <location>
        <begin position="1"/>
        <end position="88"/>
    </location>
</feature>
<keyword evidence="6" id="KW-0539">Nucleus</keyword>
<evidence type="ECO:0000259" key="9">
    <source>
        <dbReference type="PROSITE" id="PS50217"/>
    </source>
</evidence>
<keyword evidence="7" id="KW-0175">Coiled coil</keyword>
<keyword evidence="4" id="KW-0238">DNA-binding</keyword>
<dbReference type="CDD" id="cd14704">
    <property type="entry name" value="bZIP_HY5-like"/>
    <property type="match status" value="1"/>
</dbReference>
<comment type="subcellular location">
    <subcellularLocation>
        <location evidence="1">Nucleus</location>
    </subcellularLocation>
</comment>
<dbReference type="AlphaFoldDB" id="A0A7N0ZZZ3"/>
<reference evidence="10" key="1">
    <citation type="submission" date="2021-01" db="UniProtKB">
        <authorList>
            <consortium name="EnsemblPlants"/>
        </authorList>
    </citation>
    <scope>IDENTIFICATION</scope>
</reference>
<comment type="similarity">
    <text evidence="2">Belongs to the bZIP family.</text>
</comment>
<dbReference type="SUPFAM" id="SSF57959">
    <property type="entry name" value="Leucine zipper domain"/>
    <property type="match status" value="1"/>
</dbReference>
<dbReference type="SMART" id="SM00338">
    <property type="entry name" value="BRLZ"/>
    <property type="match status" value="1"/>
</dbReference>
<dbReference type="PANTHER" id="PTHR46714">
    <property type="entry name" value="TRANSCRIPTIONAL ACTIVATOR HAC1"/>
    <property type="match status" value="1"/>
</dbReference>
<evidence type="ECO:0000256" key="8">
    <source>
        <dbReference type="SAM" id="MobiDB-lite"/>
    </source>
</evidence>
<keyword evidence="5" id="KW-0804">Transcription</keyword>
<evidence type="ECO:0000313" key="10">
    <source>
        <dbReference type="EnsemblPlants" id="Kaladp0060s0460.1.v1.1"/>
    </source>
</evidence>
<feature type="compositionally biased region" description="Basic and acidic residues" evidence="8">
    <location>
        <begin position="38"/>
        <end position="64"/>
    </location>
</feature>
<dbReference type="OMA" id="PHEEAMN"/>
<evidence type="ECO:0000256" key="5">
    <source>
        <dbReference type="ARBA" id="ARBA00023163"/>
    </source>
</evidence>
<dbReference type="GO" id="GO:0003677">
    <property type="term" value="F:DNA binding"/>
    <property type="evidence" value="ECO:0007669"/>
    <property type="project" value="UniProtKB-KW"/>
</dbReference>
<dbReference type="Gene3D" id="1.20.5.490">
    <property type="entry name" value="Single helix bin"/>
    <property type="match status" value="1"/>
</dbReference>
<dbReference type="PROSITE" id="PS50217">
    <property type="entry name" value="BZIP"/>
    <property type="match status" value="1"/>
</dbReference>
<dbReference type="GO" id="GO:0045944">
    <property type="term" value="P:positive regulation of transcription by RNA polymerase II"/>
    <property type="evidence" value="ECO:0007669"/>
    <property type="project" value="InterPro"/>
</dbReference>
<keyword evidence="3" id="KW-0805">Transcription regulation</keyword>
<evidence type="ECO:0000313" key="11">
    <source>
        <dbReference type="Proteomes" id="UP000594263"/>
    </source>
</evidence>
<evidence type="ECO:0000256" key="3">
    <source>
        <dbReference type="ARBA" id="ARBA00023015"/>
    </source>
</evidence>
<dbReference type="GO" id="GO:0010218">
    <property type="term" value="P:response to far red light"/>
    <property type="evidence" value="ECO:0007669"/>
    <property type="project" value="TreeGrafter"/>
</dbReference>
<dbReference type="InterPro" id="IPR004827">
    <property type="entry name" value="bZIP"/>
</dbReference>
<dbReference type="InterPro" id="IPR044280">
    <property type="entry name" value="Hac1/HY5"/>
</dbReference>
<sequence length="134" mass="15262">MENASDPLRLASALPGPSKEEVSEDDDDVFTVPEMEDASQKKPNDVGGGQEKRGKSRSTADREHKKIKRLLRNRISAQQARERKKVYVSDMEQRARELQESNARLEEKISTLINENTMLRKVLISSRPKKENAD</sequence>
<dbReference type="GO" id="GO:0010099">
    <property type="term" value="P:regulation of photomorphogenesis"/>
    <property type="evidence" value="ECO:0007669"/>
    <property type="project" value="TreeGrafter"/>
</dbReference>
<dbReference type="GO" id="GO:0010017">
    <property type="term" value="P:red or far-red light signaling pathway"/>
    <property type="evidence" value="ECO:0007669"/>
    <property type="project" value="TreeGrafter"/>
</dbReference>
<dbReference type="EnsemblPlants" id="Kaladp0060s0460.1.v1.1">
    <property type="protein sequence ID" value="Kaladp0060s0460.1.v1.1"/>
    <property type="gene ID" value="Kaladp0060s0460.v1.1"/>
</dbReference>
<dbReference type="Pfam" id="PF00170">
    <property type="entry name" value="bZIP_1"/>
    <property type="match status" value="1"/>
</dbReference>
<dbReference type="PROSITE" id="PS00036">
    <property type="entry name" value="BZIP_BASIC"/>
    <property type="match status" value="1"/>
</dbReference>
<evidence type="ECO:0000256" key="1">
    <source>
        <dbReference type="ARBA" id="ARBA00004123"/>
    </source>
</evidence>
<dbReference type="GO" id="GO:0000981">
    <property type="term" value="F:DNA-binding transcription factor activity, RNA polymerase II-specific"/>
    <property type="evidence" value="ECO:0007669"/>
    <property type="project" value="InterPro"/>
</dbReference>
<feature type="coiled-coil region" evidence="7">
    <location>
        <begin position="88"/>
        <end position="122"/>
    </location>
</feature>
<keyword evidence="11" id="KW-1185">Reference proteome</keyword>
<accession>A0A7N0ZZZ3</accession>